<reference evidence="6 7" key="1">
    <citation type="submission" date="2019-08" db="EMBL/GenBank/DDBJ databases">
        <title>Complete genome sequence of Thermosulfurimonas marina SU872T, an anaerobic thermophilic chemolithoautotrophic bacterium isolated from a shallow marine hydrothermal vent.</title>
        <authorList>
            <person name="Allioux M."/>
            <person name="Jebbar M."/>
            <person name="Slobodkina G."/>
            <person name="Slobodkin A."/>
            <person name="Moalic Y."/>
            <person name="Frolova A."/>
            <person name="Shao Z."/>
            <person name="Alain K."/>
        </authorList>
    </citation>
    <scope>NUCLEOTIDE SEQUENCE [LARGE SCALE GENOMIC DNA]</scope>
    <source>
        <strain evidence="6 7">SU872</strain>
    </source>
</reference>
<evidence type="ECO:0000256" key="3">
    <source>
        <dbReference type="ARBA" id="ARBA00023004"/>
    </source>
</evidence>
<dbReference type="InterPro" id="IPR050954">
    <property type="entry name" value="ET_IronSulfur_Cluster-Binding"/>
</dbReference>
<dbReference type="PROSITE" id="PS00198">
    <property type="entry name" value="4FE4S_FER_1"/>
    <property type="match status" value="1"/>
</dbReference>
<dbReference type="InterPro" id="IPR017896">
    <property type="entry name" value="4Fe4S_Fe-S-bd"/>
</dbReference>
<dbReference type="EMBL" id="CP042909">
    <property type="protein sequence ID" value="QJA05692.1"/>
    <property type="molecule type" value="Genomic_DNA"/>
</dbReference>
<keyword evidence="1" id="KW-0004">4Fe-4S</keyword>
<organism evidence="6 7">
    <name type="scientific">Thermosulfurimonas marina</name>
    <dbReference type="NCBI Taxonomy" id="2047767"/>
    <lineage>
        <taxon>Bacteria</taxon>
        <taxon>Pseudomonadati</taxon>
        <taxon>Thermodesulfobacteriota</taxon>
        <taxon>Thermodesulfobacteria</taxon>
        <taxon>Thermodesulfobacteriales</taxon>
        <taxon>Thermodesulfobacteriaceae</taxon>
        <taxon>Thermosulfurimonas</taxon>
    </lineage>
</organism>
<feature type="domain" description="4Fe-4S ferredoxin-type" evidence="5">
    <location>
        <begin position="5"/>
        <end position="34"/>
    </location>
</feature>
<name>A0A6H1WR69_9BACT</name>
<keyword evidence="7" id="KW-1185">Reference proteome</keyword>
<sequence>MRHQWAMVIDLDRCVGCHACAVACRAEWQVPVNHDYDGYSFIKDYDQWLEVVSPEGGGDYRRNWVLRLGPERTSKGEIAFTFFPGLCNHCDQPVCVDVCPVDPEEREFVDFKTGKKTTMQIKATYKEPFYGAVLIDKERCIGCGNCVAACPYRARYLNDTLDEPKADKCTFCYERIVHGEIPACVKTCIADARIFGDLADPNSEVSKLVRSGKARRLESEMVKIGPNVYFMGKEKNLELLFKHFAPRKRTWEEVEVRARTRRGVLKMALRKLPHLG</sequence>
<dbReference type="GO" id="GO:0051539">
    <property type="term" value="F:4 iron, 4 sulfur cluster binding"/>
    <property type="evidence" value="ECO:0007669"/>
    <property type="project" value="UniProtKB-KW"/>
</dbReference>
<dbReference type="Pfam" id="PF13247">
    <property type="entry name" value="Fer4_11"/>
    <property type="match status" value="1"/>
</dbReference>
<keyword evidence="3" id="KW-0408">Iron</keyword>
<evidence type="ECO:0000259" key="5">
    <source>
        <dbReference type="PROSITE" id="PS51379"/>
    </source>
</evidence>
<dbReference type="Proteomes" id="UP000501253">
    <property type="component" value="Chromosome"/>
</dbReference>
<evidence type="ECO:0000313" key="6">
    <source>
        <dbReference type="EMBL" id="QJA05692.1"/>
    </source>
</evidence>
<accession>A0A6H1WR69</accession>
<dbReference type="PANTHER" id="PTHR43177">
    <property type="entry name" value="PROTEIN NRFC"/>
    <property type="match status" value="1"/>
</dbReference>
<protein>
    <submittedName>
        <fullName evidence="6">4Fe-4S dicluster domain-containing protein</fullName>
    </submittedName>
</protein>
<dbReference type="PANTHER" id="PTHR43177:SF3">
    <property type="entry name" value="PROTEIN NRFC HOMOLOG"/>
    <property type="match status" value="1"/>
</dbReference>
<dbReference type="AlphaFoldDB" id="A0A6H1WR69"/>
<evidence type="ECO:0000256" key="1">
    <source>
        <dbReference type="ARBA" id="ARBA00022485"/>
    </source>
</evidence>
<dbReference type="RefSeq" id="WP_168719054.1">
    <property type="nucleotide sequence ID" value="NZ_CP042909.1"/>
</dbReference>
<dbReference type="CDD" id="cd10551">
    <property type="entry name" value="PsrB"/>
    <property type="match status" value="1"/>
</dbReference>
<proteinExistence type="predicted"/>
<dbReference type="InterPro" id="IPR017900">
    <property type="entry name" value="4Fe4S_Fe_S_CS"/>
</dbReference>
<gene>
    <name evidence="6" type="ORF">FVE67_02270</name>
</gene>
<evidence type="ECO:0000313" key="7">
    <source>
        <dbReference type="Proteomes" id="UP000501253"/>
    </source>
</evidence>
<feature type="domain" description="4Fe-4S ferredoxin-type" evidence="5">
    <location>
        <begin position="131"/>
        <end position="160"/>
    </location>
</feature>
<dbReference type="SUPFAM" id="SSF54862">
    <property type="entry name" value="4Fe-4S ferredoxins"/>
    <property type="match status" value="1"/>
</dbReference>
<dbReference type="KEGG" id="tmai:FVE67_02270"/>
<dbReference type="GO" id="GO:0046872">
    <property type="term" value="F:metal ion binding"/>
    <property type="evidence" value="ECO:0007669"/>
    <property type="project" value="UniProtKB-KW"/>
</dbReference>
<evidence type="ECO:0000256" key="4">
    <source>
        <dbReference type="ARBA" id="ARBA00023014"/>
    </source>
</evidence>
<dbReference type="Pfam" id="PF12797">
    <property type="entry name" value="Fer4_2"/>
    <property type="match status" value="1"/>
</dbReference>
<dbReference type="Gene3D" id="3.30.70.20">
    <property type="match status" value="3"/>
</dbReference>
<keyword evidence="2" id="KW-0479">Metal-binding</keyword>
<dbReference type="PROSITE" id="PS51379">
    <property type="entry name" value="4FE4S_FER_2"/>
    <property type="match status" value="2"/>
</dbReference>
<evidence type="ECO:0000256" key="2">
    <source>
        <dbReference type="ARBA" id="ARBA00022723"/>
    </source>
</evidence>
<keyword evidence="4" id="KW-0411">Iron-sulfur</keyword>